<protein>
    <submittedName>
        <fullName evidence="3">Uncharacterized protein</fullName>
    </submittedName>
</protein>
<dbReference type="EMBL" id="JARIHO010000056">
    <property type="protein sequence ID" value="KAJ7318758.1"/>
    <property type="molecule type" value="Genomic_DNA"/>
</dbReference>
<gene>
    <name evidence="3" type="ORF">DFH08DRAFT_1086487</name>
</gene>
<organism evidence="3 4">
    <name type="scientific">Mycena albidolilacea</name>
    <dbReference type="NCBI Taxonomy" id="1033008"/>
    <lineage>
        <taxon>Eukaryota</taxon>
        <taxon>Fungi</taxon>
        <taxon>Dikarya</taxon>
        <taxon>Basidiomycota</taxon>
        <taxon>Agaricomycotina</taxon>
        <taxon>Agaricomycetes</taxon>
        <taxon>Agaricomycetidae</taxon>
        <taxon>Agaricales</taxon>
        <taxon>Marasmiineae</taxon>
        <taxon>Mycenaceae</taxon>
        <taxon>Mycena</taxon>
    </lineage>
</organism>
<accession>A0AAD6ZEP4</accession>
<evidence type="ECO:0000313" key="3">
    <source>
        <dbReference type="EMBL" id="KAJ7318758.1"/>
    </source>
</evidence>
<dbReference type="AlphaFoldDB" id="A0AAD6ZEP4"/>
<feature type="chain" id="PRO_5042035776" evidence="2">
    <location>
        <begin position="17"/>
        <end position="259"/>
    </location>
</feature>
<keyword evidence="4" id="KW-1185">Reference proteome</keyword>
<evidence type="ECO:0000313" key="4">
    <source>
        <dbReference type="Proteomes" id="UP001218218"/>
    </source>
</evidence>
<dbReference type="Proteomes" id="UP001218218">
    <property type="component" value="Unassembled WGS sequence"/>
</dbReference>
<sequence length="259" mass="27319">MLAVFALLTVLATASAASVSRRDEASCSAAINNTIFSSNPKSPIFCLRTGVLEQIVTAATTHEVVSPSFRLDDLNGWLEFMCETGSCSNQTLESLASTVEAGCGSDLSGLPGISLPPGLSVVAALKQNYPVMRDLFCLRNTARSNQFCMTELLADNRTVDLYNADPAVMVGKLVDLALNNLDCNECTKAAYSIAKTIQPSLGTDNITLACGANFTATLNTAAVGINHSAIAVEFKPDSAMGLPLPSLYLIFAMLLVVII</sequence>
<keyword evidence="2" id="KW-0732">Signal</keyword>
<proteinExistence type="predicted"/>
<evidence type="ECO:0000256" key="1">
    <source>
        <dbReference type="SAM" id="Phobius"/>
    </source>
</evidence>
<feature type="signal peptide" evidence="2">
    <location>
        <begin position="1"/>
        <end position="16"/>
    </location>
</feature>
<keyword evidence="1" id="KW-0472">Membrane</keyword>
<reference evidence="3" key="1">
    <citation type="submission" date="2023-03" db="EMBL/GenBank/DDBJ databases">
        <title>Massive genome expansion in bonnet fungi (Mycena s.s.) driven by repeated elements and novel gene families across ecological guilds.</title>
        <authorList>
            <consortium name="Lawrence Berkeley National Laboratory"/>
            <person name="Harder C.B."/>
            <person name="Miyauchi S."/>
            <person name="Viragh M."/>
            <person name="Kuo A."/>
            <person name="Thoen E."/>
            <person name="Andreopoulos B."/>
            <person name="Lu D."/>
            <person name="Skrede I."/>
            <person name="Drula E."/>
            <person name="Henrissat B."/>
            <person name="Morin E."/>
            <person name="Kohler A."/>
            <person name="Barry K."/>
            <person name="LaButti K."/>
            <person name="Morin E."/>
            <person name="Salamov A."/>
            <person name="Lipzen A."/>
            <person name="Mereny Z."/>
            <person name="Hegedus B."/>
            <person name="Baldrian P."/>
            <person name="Stursova M."/>
            <person name="Weitz H."/>
            <person name="Taylor A."/>
            <person name="Grigoriev I.V."/>
            <person name="Nagy L.G."/>
            <person name="Martin F."/>
            <person name="Kauserud H."/>
        </authorList>
    </citation>
    <scope>NUCLEOTIDE SEQUENCE</scope>
    <source>
        <strain evidence="3">CBHHK002</strain>
    </source>
</reference>
<comment type="caution">
    <text evidence="3">The sequence shown here is derived from an EMBL/GenBank/DDBJ whole genome shotgun (WGS) entry which is preliminary data.</text>
</comment>
<keyword evidence="1" id="KW-1133">Transmembrane helix</keyword>
<name>A0AAD6ZEP4_9AGAR</name>
<evidence type="ECO:0000256" key="2">
    <source>
        <dbReference type="SAM" id="SignalP"/>
    </source>
</evidence>
<feature type="transmembrane region" description="Helical" evidence="1">
    <location>
        <begin position="240"/>
        <end position="258"/>
    </location>
</feature>
<keyword evidence="1" id="KW-0812">Transmembrane</keyword>